<evidence type="ECO:0000313" key="2">
    <source>
        <dbReference type="EMBL" id="MBO8424707.1"/>
    </source>
</evidence>
<feature type="transmembrane region" description="Helical" evidence="1">
    <location>
        <begin position="6"/>
        <end position="24"/>
    </location>
</feature>
<gene>
    <name evidence="2" type="ORF">IAB16_06780</name>
</gene>
<protein>
    <submittedName>
        <fullName evidence="2">Uncharacterized protein</fullName>
    </submittedName>
</protein>
<organism evidence="2 3">
    <name type="scientific">Candidatus Stercoripulliclostridium pullicola</name>
    <dbReference type="NCBI Taxonomy" id="2840953"/>
    <lineage>
        <taxon>Bacteria</taxon>
        <taxon>Bacillati</taxon>
        <taxon>Bacillota</taxon>
        <taxon>Clostridia</taxon>
        <taxon>Eubacteriales</taxon>
        <taxon>Candidatus Stercoripulliclostridium</taxon>
    </lineage>
</organism>
<feature type="transmembrane region" description="Helical" evidence="1">
    <location>
        <begin position="109"/>
        <end position="129"/>
    </location>
</feature>
<feature type="transmembrane region" description="Helical" evidence="1">
    <location>
        <begin position="82"/>
        <end position="103"/>
    </location>
</feature>
<comment type="caution">
    <text evidence="2">The sequence shown here is derived from an EMBL/GenBank/DDBJ whole genome shotgun (WGS) entry which is preliminary data.</text>
</comment>
<evidence type="ECO:0000313" key="3">
    <source>
        <dbReference type="Proteomes" id="UP000727857"/>
    </source>
</evidence>
<name>A0A940IE14_9FIRM</name>
<reference evidence="2" key="1">
    <citation type="submission" date="2020-10" db="EMBL/GenBank/DDBJ databases">
        <authorList>
            <person name="Gilroy R."/>
        </authorList>
    </citation>
    <scope>NUCLEOTIDE SEQUENCE</scope>
    <source>
        <strain evidence="2">517</strain>
    </source>
</reference>
<feature type="transmembrane region" description="Helical" evidence="1">
    <location>
        <begin position="31"/>
        <end position="51"/>
    </location>
</feature>
<evidence type="ECO:0000256" key="1">
    <source>
        <dbReference type="SAM" id="Phobius"/>
    </source>
</evidence>
<keyword evidence="1" id="KW-0472">Membrane</keyword>
<feature type="transmembrane region" description="Helical" evidence="1">
    <location>
        <begin position="164"/>
        <end position="183"/>
    </location>
</feature>
<proteinExistence type="predicted"/>
<keyword evidence="1" id="KW-1133">Transmembrane helix</keyword>
<feature type="transmembrane region" description="Helical" evidence="1">
    <location>
        <begin position="57"/>
        <end position="75"/>
    </location>
</feature>
<accession>A0A940IE14</accession>
<reference evidence="2" key="2">
    <citation type="journal article" date="2021" name="PeerJ">
        <title>Extensive microbial diversity within the chicken gut microbiome revealed by metagenomics and culture.</title>
        <authorList>
            <person name="Gilroy R."/>
            <person name="Ravi A."/>
            <person name="Getino M."/>
            <person name="Pursley I."/>
            <person name="Horton D.L."/>
            <person name="Alikhan N.F."/>
            <person name="Baker D."/>
            <person name="Gharbi K."/>
            <person name="Hall N."/>
            <person name="Watson M."/>
            <person name="Adriaenssens E.M."/>
            <person name="Foster-Nyarko E."/>
            <person name="Jarju S."/>
            <person name="Secka A."/>
            <person name="Antonio M."/>
            <person name="Oren A."/>
            <person name="Chaudhuri R.R."/>
            <person name="La Ragione R."/>
            <person name="Hildebrand F."/>
            <person name="Pallen M.J."/>
        </authorList>
    </citation>
    <scope>NUCLEOTIDE SEQUENCE</scope>
    <source>
        <strain evidence="2">517</strain>
    </source>
</reference>
<dbReference type="EMBL" id="JADINF010000171">
    <property type="protein sequence ID" value="MBO8424707.1"/>
    <property type="molecule type" value="Genomic_DNA"/>
</dbReference>
<dbReference type="Proteomes" id="UP000727857">
    <property type="component" value="Unassembled WGS sequence"/>
</dbReference>
<keyword evidence="1" id="KW-0812">Transmembrane</keyword>
<sequence>MLISMIILGVLGLMVIVGLGRPILKDFRVNWIAALAFFALVIGLNFIPLITIGNFTFSVGTALFYLTAFVMFFVYGKFSTQMTAMALGLILGGLIYAATRLSLLGGNAFFANTNYVYALVLGTITFLVTRNGKYSFLSAAIAMLLANLLVQIGSPIGLNYGFDWTLVACGTAFTMYALARLAIDVMEKRTGRKSKLAHMFEADRLED</sequence>
<dbReference type="AlphaFoldDB" id="A0A940IE14"/>
<feature type="transmembrane region" description="Helical" evidence="1">
    <location>
        <begin position="136"/>
        <end position="158"/>
    </location>
</feature>